<dbReference type="Proteomes" id="UP001157126">
    <property type="component" value="Unassembled WGS sequence"/>
</dbReference>
<evidence type="ECO:0000256" key="2">
    <source>
        <dbReference type="ARBA" id="ARBA00023125"/>
    </source>
</evidence>
<dbReference type="PROSITE" id="PS50995">
    <property type="entry name" value="HTH_MARR_2"/>
    <property type="match status" value="1"/>
</dbReference>
<dbReference type="EMBL" id="BSUO01000001">
    <property type="protein sequence ID" value="GMA38086.1"/>
    <property type="molecule type" value="Genomic_DNA"/>
</dbReference>
<gene>
    <name evidence="5" type="ORF">GCM10025883_01310</name>
</gene>
<name>A0ABQ6ILV5_9MICO</name>
<dbReference type="InterPro" id="IPR036390">
    <property type="entry name" value="WH_DNA-bd_sf"/>
</dbReference>
<keyword evidence="3" id="KW-0804">Transcription</keyword>
<dbReference type="PANTHER" id="PTHR42756:SF1">
    <property type="entry name" value="TRANSCRIPTIONAL REPRESSOR OF EMRAB OPERON"/>
    <property type="match status" value="1"/>
</dbReference>
<evidence type="ECO:0000256" key="1">
    <source>
        <dbReference type="ARBA" id="ARBA00023015"/>
    </source>
</evidence>
<proteinExistence type="predicted"/>
<dbReference type="SUPFAM" id="SSF46785">
    <property type="entry name" value="Winged helix' DNA-binding domain"/>
    <property type="match status" value="1"/>
</dbReference>
<dbReference type="Gene3D" id="1.10.10.10">
    <property type="entry name" value="Winged helix-like DNA-binding domain superfamily/Winged helix DNA-binding domain"/>
    <property type="match status" value="1"/>
</dbReference>
<keyword evidence="1" id="KW-0805">Transcription regulation</keyword>
<evidence type="ECO:0000313" key="5">
    <source>
        <dbReference type="EMBL" id="GMA38086.1"/>
    </source>
</evidence>
<organism evidence="5 6">
    <name type="scientific">Mobilicoccus caccae</name>
    <dbReference type="NCBI Taxonomy" id="1859295"/>
    <lineage>
        <taxon>Bacteria</taxon>
        <taxon>Bacillati</taxon>
        <taxon>Actinomycetota</taxon>
        <taxon>Actinomycetes</taxon>
        <taxon>Micrococcales</taxon>
        <taxon>Dermatophilaceae</taxon>
        <taxon>Mobilicoccus</taxon>
    </lineage>
</organism>
<evidence type="ECO:0000256" key="3">
    <source>
        <dbReference type="ARBA" id="ARBA00023163"/>
    </source>
</evidence>
<comment type="caution">
    <text evidence="5">The sequence shown here is derived from an EMBL/GenBank/DDBJ whole genome shotgun (WGS) entry which is preliminary data.</text>
</comment>
<dbReference type="InterPro" id="IPR000835">
    <property type="entry name" value="HTH_MarR-typ"/>
</dbReference>
<evidence type="ECO:0000313" key="6">
    <source>
        <dbReference type="Proteomes" id="UP001157126"/>
    </source>
</evidence>
<evidence type="ECO:0000259" key="4">
    <source>
        <dbReference type="PROSITE" id="PS50995"/>
    </source>
</evidence>
<dbReference type="PANTHER" id="PTHR42756">
    <property type="entry name" value="TRANSCRIPTIONAL REGULATOR, MARR"/>
    <property type="match status" value="1"/>
</dbReference>
<dbReference type="SMART" id="SM00347">
    <property type="entry name" value="HTH_MARR"/>
    <property type="match status" value="1"/>
</dbReference>
<reference evidence="6" key="1">
    <citation type="journal article" date="2019" name="Int. J. Syst. Evol. Microbiol.">
        <title>The Global Catalogue of Microorganisms (GCM) 10K type strain sequencing project: providing services to taxonomists for standard genome sequencing and annotation.</title>
        <authorList>
            <consortium name="The Broad Institute Genomics Platform"/>
            <consortium name="The Broad Institute Genome Sequencing Center for Infectious Disease"/>
            <person name="Wu L."/>
            <person name="Ma J."/>
        </authorList>
    </citation>
    <scope>NUCLEOTIDE SEQUENCE [LARGE SCALE GENOMIC DNA]</scope>
    <source>
        <strain evidence="6">NBRC 113072</strain>
    </source>
</reference>
<keyword evidence="6" id="KW-1185">Reference proteome</keyword>
<keyword evidence="2" id="KW-0238">DNA-binding</keyword>
<dbReference type="PRINTS" id="PR00598">
    <property type="entry name" value="HTHMARR"/>
</dbReference>
<accession>A0ABQ6ILV5</accession>
<dbReference type="Pfam" id="PF12802">
    <property type="entry name" value="MarR_2"/>
    <property type="match status" value="1"/>
</dbReference>
<protein>
    <recommendedName>
        <fullName evidence="4">HTH marR-type domain-containing protein</fullName>
    </recommendedName>
</protein>
<dbReference type="InterPro" id="IPR036388">
    <property type="entry name" value="WH-like_DNA-bd_sf"/>
</dbReference>
<feature type="domain" description="HTH marR-type" evidence="4">
    <location>
        <begin position="1"/>
        <end position="136"/>
    </location>
</feature>
<dbReference type="RefSeq" id="WP_284302183.1">
    <property type="nucleotide sequence ID" value="NZ_BSUO01000001.1"/>
</dbReference>
<sequence>MTSVEDALDAVADLAAGFGALVDTGTRRLGLTPVRARVVFALHEDGPSRQRALGQSVGVSAQQLAVIVDALVDKGLVRRDPDPEDRRALRVSLTAAGESAAAEIAAVRREIGEVLLGDFDEERRDTLVTLCATMTDRAARVPRR</sequence>